<evidence type="ECO:0000256" key="8">
    <source>
        <dbReference type="ARBA" id="ARBA00023170"/>
    </source>
</evidence>
<dbReference type="PANTHER" id="PTHR21137:SF35">
    <property type="entry name" value="ODORANT RECEPTOR 19A-RELATED"/>
    <property type="match status" value="1"/>
</dbReference>
<protein>
    <recommendedName>
        <fullName evidence="10">Odorant receptor</fullName>
    </recommendedName>
</protein>
<feature type="transmembrane region" description="Helical" evidence="10">
    <location>
        <begin position="21"/>
        <end position="47"/>
    </location>
</feature>
<dbReference type="PANTHER" id="PTHR21137">
    <property type="entry name" value="ODORANT RECEPTOR"/>
    <property type="match status" value="1"/>
</dbReference>
<evidence type="ECO:0000313" key="11">
    <source>
        <dbReference type="EMBL" id="KAL2734723.1"/>
    </source>
</evidence>
<gene>
    <name evidence="11" type="ORF">V1477_013900</name>
</gene>
<evidence type="ECO:0000256" key="10">
    <source>
        <dbReference type="RuleBase" id="RU351113"/>
    </source>
</evidence>
<keyword evidence="7 10" id="KW-0472">Membrane</keyword>
<dbReference type="EMBL" id="JAYRBN010000071">
    <property type="protein sequence ID" value="KAL2734723.1"/>
    <property type="molecule type" value="Genomic_DNA"/>
</dbReference>
<evidence type="ECO:0000313" key="12">
    <source>
        <dbReference type="Proteomes" id="UP001607303"/>
    </source>
</evidence>
<evidence type="ECO:0000256" key="4">
    <source>
        <dbReference type="ARBA" id="ARBA00022692"/>
    </source>
</evidence>
<evidence type="ECO:0000256" key="6">
    <source>
        <dbReference type="ARBA" id="ARBA00022989"/>
    </source>
</evidence>
<organism evidence="11 12">
    <name type="scientific">Vespula maculifrons</name>
    <name type="common">Eastern yellow jacket</name>
    <name type="synonym">Wasp</name>
    <dbReference type="NCBI Taxonomy" id="7453"/>
    <lineage>
        <taxon>Eukaryota</taxon>
        <taxon>Metazoa</taxon>
        <taxon>Ecdysozoa</taxon>
        <taxon>Arthropoda</taxon>
        <taxon>Hexapoda</taxon>
        <taxon>Insecta</taxon>
        <taxon>Pterygota</taxon>
        <taxon>Neoptera</taxon>
        <taxon>Endopterygota</taxon>
        <taxon>Hymenoptera</taxon>
        <taxon>Apocrita</taxon>
        <taxon>Aculeata</taxon>
        <taxon>Vespoidea</taxon>
        <taxon>Vespidae</taxon>
        <taxon>Vespinae</taxon>
        <taxon>Vespula</taxon>
    </lineage>
</organism>
<reference evidence="11 12" key="1">
    <citation type="journal article" date="2024" name="Ann. Entomol. Soc. Am.">
        <title>Genomic analyses of the southern and eastern yellowjacket wasps (Hymenoptera: Vespidae) reveal evolutionary signatures of social life.</title>
        <authorList>
            <person name="Catto M.A."/>
            <person name="Caine P.B."/>
            <person name="Orr S.E."/>
            <person name="Hunt B.G."/>
            <person name="Goodisman M.A.D."/>
        </authorList>
    </citation>
    <scope>NUCLEOTIDE SEQUENCE [LARGE SCALE GENOMIC DNA]</scope>
    <source>
        <strain evidence="11">232</strain>
        <tissue evidence="11">Head and thorax</tissue>
    </source>
</reference>
<evidence type="ECO:0000256" key="7">
    <source>
        <dbReference type="ARBA" id="ARBA00023136"/>
    </source>
</evidence>
<keyword evidence="12" id="KW-1185">Reference proteome</keyword>
<accession>A0ABD2BPL0</accession>
<comment type="caution">
    <text evidence="11">The sequence shown here is derived from an EMBL/GenBank/DDBJ whole genome shotgun (WGS) entry which is preliminary data.</text>
</comment>
<dbReference type="GO" id="GO:0005886">
    <property type="term" value="C:plasma membrane"/>
    <property type="evidence" value="ECO:0007669"/>
    <property type="project" value="UniProtKB-SubCell"/>
</dbReference>
<sequence length="368" mass="42899">MKSLRWNKRLLKYLGIWPLEIYDPLFFFTFIYLSFHCCLTFANLIYYKIGFSEILDNFTENVLFIMTLTKITICRINRKSLAQLLLEIENSLIDDDYNTSEKKFILIKYTKLAKYYFLTAFISMTLAIGLYFIVGILPNIKIAIRNSSLGYTLPYKTRVIINIDDTKVYFCVCLYQMLMVPIIIIGYVGFDCLFTHLAFHISAQFGILSCRVREILDDCNSFQFNMKALVFRHYKLIRQAETLEDNFSVMILQQLMGTTFHLCISGYYALIGSVKQEGLTLTLFIAYAFSVLSTLFIYCYIGECLIQESTSLSNAFYRYEWYNISPINLKMIYICMLRMKKPQQLTSGKFFVLSLATFTDSTSPVRSV</sequence>
<dbReference type="Pfam" id="PF02949">
    <property type="entry name" value="7tm_6"/>
    <property type="match status" value="1"/>
</dbReference>
<keyword evidence="3 10" id="KW-0716">Sensory transduction</keyword>
<keyword evidence="9 10" id="KW-0807">Transducer</keyword>
<evidence type="ECO:0000256" key="3">
    <source>
        <dbReference type="ARBA" id="ARBA00022606"/>
    </source>
</evidence>
<evidence type="ECO:0000256" key="2">
    <source>
        <dbReference type="ARBA" id="ARBA00022475"/>
    </source>
</evidence>
<keyword evidence="5 10" id="KW-0552">Olfaction</keyword>
<dbReference type="GO" id="GO:0007165">
    <property type="term" value="P:signal transduction"/>
    <property type="evidence" value="ECO:0007669"/>
    <property type="project" value="UniProtKB-KW"/>
</dbReference>
<keyword evidence="4 10" id="KW-0812">Transmembrane</keyword>
<comment type="similarity">
    <text evidence="10">Belongs to the insect chemoreceptor superfamily. Heteromeric odorant receptor channel (TC 1.A.69) family.</text>
</comment>
<comment type="caution">
    <text evidence="10">Lacks conserved residue(s) required for the propagation of feature annotation.</text>
</comment>
<evidence type="ECO:0000256" key="5">
    <source>
        <dbReference type="ARBA" id="ARBA00022725"/>
    </source>
</evidence>
<keyword evidence="6 10" id="KW-1133">Transmembrane helix</keyword>
<feature type="transmembrane region" description="Helical" evidence="10">
    <location>
        <begin position="278"/>
        <end position="301"/>
    </location>
</feature>
<comment type="subcellular location">
    <subcellularLocation>
        <location evidence="1 10">Cell membrane</location>
        <topology evidence="1 10">Multi-pass membrane protein</topology>
    </subcellularLocation>
</comment>
<keyword evidence="2" id="KW-1003">Cell membrane</keyword>
<evidence type="ECO:0000256" key="9">
    <source>
        <dbReference type="ARBA" id="ARBA00023224"/>
    </source>
</evidence>
<dbReference type="AlphaFoldDB" id="A0ABD2BPL0"/>
<name>A0ABD2BPL0_VESMC</name>
<keyword evidence="8 10" id="KW-0675">Receptor</keyword>
<proteinExistence type="inferred from homology"/>
<dbReference type="Proteomes" id="UP001607303">
    <property type="component" value="Unassembled WGS sequence"/>
</dbReference>
<evidence type="ECO:0000256" key="1">
    <source>
        <dbReference type="ARBA" id="ARBA00004651"/>
    </source>
</evidence>
<feature type="transmembrane region" description="Helical" evidence="10">
    <location>
        <begin position="168"/>
        <end position="190"/>
    </location>
</feature>
<feature type="transmembrane region" description="Helical" evidence="10">
    <location>
        <begin position="115"/>
        <end position="137"/>
    </location>
</feature>
<dbReference type="GO" id="GO:0007608">
    <property type="term" value="P:sensory perception of smell"/>
    <property type="evidence" value="ECO:0007669"/>
    <property type="project" value="UniProtKB-KW"/>
</dbReference>
<dbReference type="InterPro" id="IPR004117">
    <property type="entry name" value="7tm6_olfct_rcpt"/>
</dbReference>
<feature type="transmembrane region" description="Helical" evidence="10">
    <location>
        <begin position="251"/>
        <end position="271"/>
    </location>
</feature>